<evidence type="ECO:0000313" key="2">
    <source>
        <dbReference type="EMBL" id="TWJ33444.1"/>
    </source>
</evidence>
<dbReference type="InterPro" id="IPR002545">
    <property type="entry name" value="CheW-lke_dom"/>
</dbReference>
<dbReference type="SUPFAM" id="SSF50341">
    <property type="entry name" value="CheW-like"/>
    <property type="match status" value="1"/>
</dbReference>
<proteinExistence type="predicted"/>
<dbReference type="EMBL" id="VLLN01000001">
    <property type="protein sequence ID" value="TWJ33444.1"/>
    <property type="molecule type" value="Genomic_DNA"/>
</dbReference>
<dbReference type="PROSITE" id="PS50851">
    <property type="entry name" value="CHEW"/>
    <property type="match status" value="1"/>
</dbReference>
<dbReference type="RefSeq" id="WP_145017030.1">
    <property type="nucleotide sequence ID" value="NZ_VLLN01000001.1"/>
</dbReference>
<gene>
    <name evidence="2" type="ORF">JN12_00118</name>
</gene>
<sequence>MTAGEQCLLVRVGEGRYLLPVAAVVELLPVPACSPVPGAPDWLLGVCSLHGELTAAVDLARFLDVPDAAPPSLCLLFDRKIAALALLVSGVEQLAVTGDPAATPIEPQMLLSRLEAAMTALFPPVAEKGRG</sequence>
<dbReference type="GO" id="GO:0007165">
    <property type="term" value="P:signal transduction"/>
    <property type="evidence" value="ECO:0007669"/>
    <property type="project" value="InterPro"/>
</dbReference>
<protein>
    <submittedName>
        <fullName evidence="2">Purine-binding chemotaxis protein CheW</fullName>
    </submittedName>
</protein>
<evidence type="ECO:0000313" key="3">
    <source>
        <dbReference type="Proteomes" id="UP000319449"/>
    </source>
</evidence>
<dbReference type="GO" id="GO:0006935">
    <property type="term" value="P:chemotaxis"/>
    <property type="evidence" value="ECO:0007669"/>
    <property type="project" value="InterPro"/>
</dbReference>
<accession>A0A562WS74</accession>
<dbReference type="AlphaFoldDB" id="A0A562WS74"/>
<reference evidence="2 3" key="1">
    <citation type="submission" date="2019-07" db="EMBL/GenBank/DDBJ databases">
        <title>Genomic Encyclopedia of Archaeal and Bacterial Type Strains, Phase II (KMG-II): from individual species to whole genera.</title>
        <authorList>
            <person name="Goeker M."/>
        </authorList>
    </citation>
    <scope>NUCLEOTIDE SEQUENCE [LARGE SCALE GENOMIC DNA]</scope>
    <source>
        <strain evidence="2 3">ATCC BAA-1139</strain>
    </source>
</reference>
<dbReference type="Pfam" id="PF01584">
    <property type="entry name" value="CheW"/>
    <property type="match status" value="1"/>
</dbReference>
<dbReference type="OrthoDB" id="5398490at2"/>
<dbReference type="Gene3D" id="2.40.50.180">
    <property type="entry name" value="CheA-289, Domain 4"/>
    <property type="match status" value="1"/>
</dbReference>
<dbReference type="InterPro" id="IPR036061">
    <property type="entry name" value="CheW-like_dom_sf"/>
</dbReference>
<comment type="caution">
    <text evidence="2">The sequence shown here is derived from an EMBL/GenBank/DDBJ whole genome shotgun (WGS) entry which is preliminary data.</text>
</comment>
<keyword evidence="3" id="KW-1185">Reference proteome</keyword>
<dbReference type="SMART" id="SM00260">
    <property type="entry name" value="CheW"/>
    <property type="match status" value="1"/>
</dbReference>
<organism evidence="2 3">
    <name type="scientific">Geobacter argillaceus</name>
    <dbReference type="NCBI Taxonomy" id="345631"/>
    <lineage>
        <taxon>Bacteria</taxon>
        <taxon>Pseudomonadati</taxon>
        <taxon>Thermodesulfobacteriota</taxon>
        <taxon>Desulfuromonadia</taxon>
        <taxon>Geobacterales</taxon>
        <taxon>Geobacteraceae</taxon>
        <taxon>Geobacter</taxon>
    </lineage>
</organism>
<dbReference type="Proteomes" id="UP000319449">
    <property type="component" value="Unassembled WGS sequence"/>
</dbReference>
<name>A0A562WS74_9BACT</name>
<feature type="domain" description="CheW-like" evidence="1">
    <location>
        <begin position="4"/>
        <end position="131"/>
    </location>
</feature>
<evidence type="ECO:0000259" key="1">
    <source>
        <dbReference type="PROSITE" id="PS50851"/>
    </source>
</evidence>